<evidence type="ECO:0000313" key="8">
    <source>
        <dbReference type="Proteomes" id="UP000422736"/>
    </source>
</evidence>
<reference evidence="7 8" key="1">
    <citation type="submission" date="2016-03" db="EMBL/GenBank/DDBJ databases">
        <title>How can Kluyveromyces marxianus grow so fast - potential evolutionary course in Saccharomyces Complex revealed by comparative genomics.</title>
        <authorList>
            <person name="Mo W."/>
            <person name="Lu W."/>
            <person name="Yang X."/>
            <person name="Qi J."/>
            <person name="Lv H."/>
        </authorList>
    </citation>
    <scope>NUCLEOTIDE SEQUENCE [LARGE SCALE GENOMIC DNA]</scope>
    <source>
        <strain evidence="7 8">FIM1</strain>
    </source>
</reference>
<dbReference type="InterPro" id="IPR050113">
    <property type="entry name" value="Ub_conjugating_enzyme"/>
</dbReference>
<dbReference type="Pfam" id="PF00179">
    <property type="entry name" value="UQ_con"/>
    <property type="match status" value="1"/>
</dbReference>
<dbReference type="EMBL" id="CP015060">
    <property type="protein sequence ID" value="QGN17935.1"/>
    <property type="molecule type" value="Genomic_DNA"/>
</dbReference>
<proteinExistence type="predicted"/>
<keyword evidence="5" id="KW-1133">Transmembrane helix</keyword>
<dbReference type="InterPro" id="IPR016135">
    <property type="entry name" value="UBQ-conjugating_enzyme/RWD"/>
</dbReference>
<sequence length="252" mass="28790">MASIQANKRLTKEYKNIVNNPPPYIVAAPHEDNILEWHYVITGPPETPYENGQYHGTLTFPSDYPFNPPAIRMITPNGRFTENTRLCLSMSDYHPEAWNPAWSVVTILNGLLSFMTGDEQTTGSISTSDREKRILAKKSKYFNTYKNVKFKNMFPDMVESNIEDLEKEAAMEAQSKMLQQKEESDAQKFAAEKATSLDDISDPEDRVRIQELLKLETEKKRENKDVRENSSIKSLLCLALAIAIFFVGLIMK</sequence>
<feature type="domain" description="UBC core" evidence="6">
    <location>
        <begin position="5"/>
        <end position="154"/>
    </location>
</feature>
<evidence type="ECO:0000256" key="1">
    <source>
        <dbReference type="ARBA" id="ARBA00022741"/>
    </source>
</evidence>
<dbReference type="InterPro" id="IPR000608">
    <property type="entry name" value="UBC"/>
</dbReference>
<dbReference type="PROSITE" id="PS50127">
    <property type="entry name" value="UBC_2"/>
    <property type="match status" value="1"/>
</dbReference>
<keyword evidence="2" id="KW-0833">Ubl conjugation pathway</keyword>
<feature type="transmembrane region" description="Helical" evidence="5">
    <location>
        <begin position="230"/>
        <end position="251"/>
    </location>
</feature>
<dbReference type="CDD" id="cd23799">
    <property type="entry name" value="UBCc_UBE2J"/>
    <property type="match status" value="1"/>
</dbReference>
<accession>A0ABX6F284</accession>
<evidence type="ECO:0000256" key="3">
    <source>
        <dbReference type="ARBA" id="ARBA00022840"/>
    </source>
</evidence>
<dbReference type="PANTHER" id="PTHR24067">
    <property type="entry name" value="UBIQUITIN-CONJUGATING ENZYME E2"/>
    <property type="match status" value="1"/>
</dbReference>
<protein>
    <submittedName>
        <fullName evidence="7">Ubiquitin-conjugating enzyme E2 6</fullName>
    </submittedName>
</protein>
<dbReference type="Proteomes" id="UP000422736">
    <property type="component" value="Chromosome 8"/>
</dbReference>
<evidence type="ECO:0000313" key="7">
    <source>
        <dbReference type="EMBL" id="QGN17935.1"/>
    </source>
</evidence>
<organism evidence="7 8">
    <name type="scientific">Kluyveromyces marxianus</name>
    <name type="common">Yeast</name>
    <name type="synonym">Candida kefyr</name>
    <dbReference type="NCBI Taxonomy" id="4911"/>
    <lineage>
        <taxon>Eukaryota</taxon>
        <taxon>Fungi</taxon>
        <taxon>Dikarya</taxon>
        <taxon>Ascomycota</taxon>
        <taxon>Saccharomycotina</taxon>
        <taxon>Saccharomycetes</taxon>
        <taxon>Saccharomycetales</taxon>
        <taxon>Saccharomycetaceae</taxon>
        <taxon>Kluyveromyces</taxon>
    </lineage>
</organism>
<evidence type="ECO:0000256" key="4">
    <source>
        <dbReference type="ARBA" id="ARBA00043952"/>
    </source>
</evidence>
<dbReference type="Gene3D" id="3.10.110.10">
    <property type="entry name" value="Ubiquitin Conjugating Enzyme"/>
    <property type="match status" value="1"/>
</dbReference>
<keyword evidence="5" id="KW-0812">Transmembrane</keyword>
<comment type="pathway">
    <text evidence="4">Protein modification.</text>
</comment>
<keyword evidence="1" id="KW-0547">Nucleotide-binding</keyword>
<dbReference type="SUPFAM" id="SSF54495">
    <property type="entry name" value="UBC-like"/>
    <property type="match status" value="1"/>
</dbReference>
<keyword evidence="5" id="KW-0472">Membrane</keyword>
<keyword evidence="3" id="KW-0067">ATP-binding</keyword>
<evidence type="ECO:0000259" key="6">
    <source>
        <dbReference type="PROSITE" id="PS50127"/>
    </source>
</evidence>
<evidence type="ECO:0000256" key="2">
    <source>
        <dbReference type="ARBA" id="ARBA00022786"/>
    </source>
</evidence>
<keyword evidence="8" id="KW-1185">Reference proteome</keyword>
<evidence type="ECO:0000256" key="5">
    <source>
        <dbReference type="SAM" id="Phobius"/>
    </source>
</evidence>
<name>A0ABX6F284_KLUMA</name>
<gene>
    <name evidence="7" type="primary">UBC6</name>
    <name evidence="7" type="ORF">FIM1_5144</name>
</gene>
<dbReference type="SMART" id="SM00212">
    <property type="entry name" value="UBCc"/>
    <property type="match status" value="1"/>
</dbReference>